<keyword evidence="3" id="KW-1185">Reference proteome</keyword>
<dbReference type="Gene3D" id="3.50.50.60">
    <property type="entry name" value="FAD/NAD(P)-binding domain"/>
    <property type="match status" value="1"/>
</dbReference>
<feature type="domain" description="FAD-binding" evidence="1">
    <location>
        <begin position="6"/>
        <end position="175"/>
    </location>
</feature>
<evidence type="ECO:0000313" key="2">
    <source>
        <dbReference type="EMBL" id="MEZ8054063.1"/>
    </source>
</evidence>
<dbReference type="InterPro" id="IPR036188">
    <property type="entry name" value="FAD/NAD-bd_sf"/>
</dbReference>
<proteinExistence type="predicted"/>
<dbReference type="Pfam" id="PF01494">
    <property type="entry name" value="FAD_binding_3"/>
    <property type="match status" value="1"/>
</dbReference>
<accession>A0ABV4KQS4</accession>
<name>A0ABV4KQS4_9VIBR</name>
<keyword evidence="2" id="KW-0560">Oxidoreductase</keyword>
<dbReference type="EC" id="1.-.-.-" evidence="2"/>
<evidence type="ECO:0000259" key="1">
    <source>
        <dbReference type="Pfam" id="PF01494"/>
    </source>
</evidence>
<dbReference type="GO" id="GO:0016491">
    <property type="term" value="F:oxidoreductase activity"/>
    <property type="evidence" value="ECO:0007669"/>
    <property type="project" value="UniProtKB-KW"/>
</dbReference>
<protein>
    <submittedName>
        <fullName evidence="2">NAD(P)/FAD-dependent oxidoreductase</fullName>
        <ecNumber evidence="2">1.-.-.-</ecNumber>
    </submittedName>
</protein>
<dbReference type="InterPro" id="IPR050816">
    <property type="entry name" value="Flavin-dep_Halogenase_NPB"/>
</dbReference>
<dbReference type="PANTHER" id="PTHR43747">
    <property type="entry name" value="FAD-BINDING PROTEIN"/>
    <property type="match status" value="1"/>
</dbReference>
<dbReference type="SUPFAM" id="SSF51905">
    <property type="entry name" value="FAD/NAD(P)-binding domain"/>
    <property type="match status" value="1"/>
</dbReference>
<organism evidence="2 3">
    <name type="scientific">Vibrio atlanticus</name>
    <dbReference type="NCBI Taxonomy" id="693153"/>
    <lineage>
        <taxon>Bacteria</taxon>
        <taxon>Pseudomonadati</taxon>
        <taxon>Pseudomonadota</taxon>
        <taxon>Gammaproteobacteria</taxon>
        <taxon>Vibrionales</taxon>
        <taxon>Vibrionaceae</taxon>
        <taxon>Vibrio</taxon>
    </lineage>
</organism>
<dbReference type="PANTHER" id="PTHR43747:SF1">
    <property type="entry name" value="SLR1998 PROTEIN"/>
    <property type="match status" value="1"/>
</dbReference>
<dbReference type="EMBL" id="JBGOOL010000033">
    <property type="protein sequence ID" value="MEZ8054063.1"/>
    <property type="molecule type" value="Genomic_DNA"/>
</dbReference>
<comment type="caution">
    <text evidence="2">The sequence shown here is derived from an EMBL/GenBank/DDBJ whole genome shotgun (WGS) entry which is preliminary data.</text>
</comment>
<sequence>MKKLSTQVVIIGAGPSGSIAASLLHKKGIDVRVIEKSLFPRFSIGESLLPACMEVIEQAGMSEAVANANFQFKDGAAFRKNGVYTAFNFEDKFSSGPGTTFQVQRGTFDKVMADCAEAQGVTIDYQHELIGINFAEDHTILDGQIQGGERYQLEAQYVLDGSGFGRVLPKMLDLEEPSRLPPRKAIFTHVNDHISATDTDLEYDRSKILVSVHPTNPDVWYWLIPFSNGVSSFGVVGEPKFFESYPEDKISAIKQLATEESGLAEILANAEYPNPAGEIGGYSVNVKHLATDKYALLGNAGEFLDPVFSSGVTIAMKSAQFVVECVEKQLNGEKVDWDREYAEPLMIGVNTFRTYVEGWYSGALQDVIFYQEPNPKIKQMVCSILAGYAWDQSNPYVNESKRRLKTLAEICRS</sequence>
<dbReference type="Proteomes" id="UP001569175">
    <property type="component" value="Unassembled WGS sequence"/>
</dbReference>
<gene>
    <name evidence="2" type="ORF">ACED57_13005</name>
</gene>
<reference evidence="2 3" key="1">
    <citation type="submission" date="2024-06" db="EMBL/GenBank/DDBJ databases">
        <authorList>
            <person name="Steensen K."/>
            <person name="Seneca J."/>
            <person name="Bartlau N."/>
            <person name="Yu A.X."/>
            <person name="Polz M.F."/>
        </authorList>
    </citation>
    <scope>NUCLEOTIDE SEQUENCE [LARGE SCALE GENOMIC DNA]</scope>
    <source>
        <strain evidence="2 3">1F9</strain>
    </source>
</reference>
<dbReference type="RefSeq" id="WP_371707867.1">
    <property type="nucleotide sequence ID" value="NZ_JBFRME010000088.1"/>
</dbReference>
<evidence type="ECO:0000313" key="3">
    <source>
        <dbReference type="Proteomes" id="UP001569175"/>
    </source>
</evidence>
<dbReference type="InterPro" id="IPR002938">
    <property type="entry name" value="FAD-bd"/>
</dbReference>